<evidence type="ECO:0000256" key="2">
    <source>
        <dbReference type="ARBA" id="ARBA00023125"/>
    </source>
</evidence>
<dbReference type="PROSITE" id="PS00622">
    <property type="entry name" value="HTH_LUXR_1"/>
    <property type="match status" value="1"/>
</dbReference>
<evidence type="ECO:0000313" key="7">
    <source>
        <dbReference type="Proteomes" id="UP001550044"/>
    </source>
</evidence>
<keyword evidence="2" id="KW-0238">DNA-binding</keyword>
<dbReference type="InterPro" id="IPR000792">
    <property type="entry name" value="Tscrpt_reg_LuxR_C"/>
</dbReference>
<dbReference type="InterPro" id="IPR001789">
    <property type="entry name" value="Sig_transdc_resp-reg_receiver"/>
</dbReference>
<dbReference type="Pfam" id="PF00196">
    <property type="entry name" value="GerE"/>
    <property type="match status" value="1"/>
</dbReference>
<dbReference type="SUPFAM" id="SSF46894">
    <property type="entry name" value="C-terminal effector domain of the bipartite response regulators"/>
    <property type="match status" value="1"/>
</dbReference>
<evidence type="ECO:0000256" key="3">
    <source>
        <dbReference type="PROSITE-ProRule" id="PRU00169"/>
    </source>
</evidence>
<dbReference type="SUPFAM" id="SSF52172">
    <property type="entry name" value="CheY-like"/>
    <property type="match status" value="1"/>
</dbReference>
<dbReference type="Pfam" id="PF00072">
    <property type="entry name" value="Response_reg"/>
    <property type="match status" value="1"/>
</dbReference>
<dbReference type="InterPro" id="IPR058245">
    <property type="entry name" value="NreC/VraR/RcsB-like_REC"/>
</dbReference>
<feature type="domain" description="Response regulatory" evidence="5">
    <location>
        <begin position="17"/>
        <end position="133"/>
    </location>
</feature>
<dbReference type="InterPro" id="IPR011006">
    <property type="entry name" value="CheY-like_superfamily"/>
</dbReference>
<dbReference type="Gene3D" id="3.40.50.2300">
    <property type="match status" value="1"/>
</dbReference>
<feature type="domain" description="HTH luxR-type" evidence="4">
    <location>
        <begin position="173"/>
        <end position="238"/>
    </location>
</feature>
<dbReference type="Proteomes" id="UP001550044">
    <property type="component" value="Unassembled WGS sequence"/>
</dbReference>
<dbReference type="RefSeq" id="WP_352301915.1">
    <property type="nucleotide sequence ID" value="NZ_JBEOSG010000003.1"/>
</dbReference>
<reference evidence="6 7" key="1">
    <citation type="submission" date="2024-06" db="EMBL/GenBank/DDBJ databases">
        <title>The Natural Products Discovery Center: Release of the First 8490 Sequenced Strains for Exploring Actinobacteria Biosynthetic Diversity.</title>
        <authorList>
            <person name="Kalkreuter E."/>
            <person name="Kautsar S.A."/>
            <person name="Yang D."/>
            <person name="Bader C.D."/>
            <person name="Teijaro C.N."/>
            <person name="Fluegel L."/>
            <person name="Davis C.M."/>
            <person name="Simpson J.R."/>
            <person name="Lauterbach L."/>
            <person name="Steele A.D."/>
            <person name="Gui C."/>
            <person name="Meng S."/>
            <person name="Li G."/>
            <person name="Viehrig K."/>
            <person name="Ye F."/>
            <person name="Su P."/>
            <person name="Kiefer A.F."/>
            <person name="Nichols A."/>
            <person name="Cepeda A.J."/>
            <person name="Yan W."/>
            <person name="Fan B."/>
            <person name="Jiang Y."/>
            <person name="Adhikari A."/>
            <person name="Zheng C.-J."/>
            <person name="Schuster L."/>
            <person name="Cowan T.M."/>
            <person name="Smanski M.J."/>
            <person name="Chevrette M.G."/>
            <person name="De Carvalho L.P.S."/>
            <person name="Shen B."/>
        </authorList>
    </citation>
    <scope>NUCLEOTIDE SEQUENCE [LARGE SCALE GENOMIC DNA]</scope>
    <source>
        <strain evidence="6 7">NPDC005137</strain>
    </source>
</reference>
<name>A0ABV2UI74_9ACTN</name>
<dbReference type="SMART" id="SM00421">
    <property type="entry name" value="HTH_LUXR"/>
    <property type="match status" value="1"/>
</dbReference>
<dbReference type="CDD" id="cd17535">
    <property type="entry name" value="REC_NarL-like"/>
    <property type="match status" value="1"/>
</dbReference>
<dbReference type="PRINTS" id="PR00038">
    <property type="entry name" value="HTHLUXR"/>
</dbReference>
<evidence type="ECO:0000313" key="6">
    <source>
        <dbReference type="EMBL" id="MET8437176.1"/>
    </source>
</evidence>
<evidence type="ECO:0000259" key="4">
    <source>
        <dbReference type="PROSITE" id="PS50043"/>
    </source>
</evidence>
<feature type="modified residue" description="4-aspartylphosphate" evidence="3">
    <location>
        <position position="68"/>
    </location>
</feature>
<dbReference type="SMART" id="SM00448">
    <property type="entry name" value="REC"/>
    <property type="match status" value="1"/>
</dbReference>
<dbReference type="PROSITE" id="PS50043">
    <property type="entry name" value="HTH_LUXR_2"/>
    <property type="match status" value="1"/>
</dbReference>
<accession>A0ABV2UI74</accession>
<keyword evidence="7" id="KW-1185">Reference proteome</keyword>
<proteinExistence type="predicted"/>
<evidence type="ECO:0000259" key="5">
    <source>
        <dbReference type="PROSITE" id="PS50110"/>
    </source>
</evidence>
<dbReference type="InterPro" id="IPR016032">
    <property type="entry name" value="Sig_transdc_resp-reg_C-effctor"/>
</dbReference>
<dbReference type="EMBL" id="JBEXIP010000034">
    <property type="protein sequence ID" value="MET8437176.1"/>
    <property type="molecule type" value="Genomic_DNA"/>
</dbReference>
<dbReference type="InterPro" id="IPR039420">
    <property type="entry name" value="WalR-like"/>
</dbReference>
<dbReference type="CDD" id="cd06170">
    <property type="entry name" value="LuxR_C_like"/>
    <property type="match status" value="1"/>
</dbReference>
<sequence>MDAPSSTPSRQGSPEVTVVLADDHLVVRAGMRLLLAQDPAFRIVAESATVPDTLDAVREHRPRVLVLDLTMAGQSSLPMIPALLTASPGTRILVLTMQEDPAFTREALRTGAAGYLLKEAAAEELLAAAHQVADGATYVQPVLGARLAVETPGPAHQEPVPVLGARSAAVTPGPADQEPLTVREAEVLSLLALGHTNQEIAQRLYVSVRTVETHRSRIRDKLGKDTRAELIAAARERGLVA</sequence>
<protein>
    <submittedName>
        <fullName evidence="6">Response regulator transcription factor</fullName>
    </submittedName>
</protein>
<evidence type="ECO:0000256" key="1">
    <source>
        <dbReference type="ARBA" id="ARBA00022553"/>
    </source>
</evidence>
<organism evidence="6 7">
    <name type="scientific">Streptomyces sp. 900116325</name>
    <dbReference type="NCBI Taxonomy" id="3154295"/>
    <lineage>
        <taxon>Bacteria</taxon>
        <taxon>Bacillati</taxon>
        <taxon>Actinomycetota</taxon>
        <taxon>Actinomycetes</taxon>
        <taxon>Kitasatosporales</taxon>
        <taxon>Streptomycetaceae</taxon>
        <taxon>Streptomyces</taxon>
    </lineage>
</organism>
<dbReference type="PANTHER" id="PTHR43214">
    <property type="entry name" value="TWO-COMPONENT RESPONSE REGULATOR"/>
    <property type="match status" value="1"/>
</dbReference>
<gene>
    <name evidence="6" type="ORF">ABZV61_31330</name>
</gene>
<keyword evidence="1 3" id="KW-0597">Phosphoprotein</keyword>
<dbReference type="PROSITE" id="PS50110">
    <property type="entry name" value="RESPONSE_REGULATORY"/>
    <property type="match status" value="1"/>
</dbReference>
<comment type="caution">
    <text evidence="6">The sequence shown here is derived from an EMBL/GenBank/DDBJ whole genome shotgun (WGS) entry which is preliminary data.</text>
</comment>